<accession>A0A3E4QNL9</accession>
<evidence type="ECO:0000313" key="9">
    <source>
        <dbReference type="EMBL" id="RGL07495.1"/>
    </source>
</evidence>
<reference evidence="9 10" key="1">
    <citation type="submission" date="2018-08" db="EMBL/GenBank/DDBJ databases">
        <title>A genome reference for cultivated species of the human gut microbiota.</title>
        <authorList>
            <person name="Zou Y."/>
            <person name="Xue W."/>
            <person name="Luo G."/>
        </authorList>
    </citation>
    <scope>NUCLEOTIDE SEQUENCE [LARGE SCALE GENOMIC DNA]</scope>
    <source>
        <strain evidence="9 10">TF08-14</strain>
    </source>
</reference>
<keyword evidence="7" id="KW-0479">Metal-binding</keyword>
<dbReference type="InterPro" id="IPR033644">
    <property type="entry name" value="Ferrochelatase_C"/>
</dbReference>
<comment type="subcellular location">
    <subcellularLocation>
        <location evidence="7">Cytoplasm</location>
    </subcellularLocation>
</comment>
<comment type="function">
    <text evidence="7">Involved in coproporphyrin-dependent heme b biosynthesis. Catalyzes the insertion of ferrous iron into coproporphyrin III to form Fe-coproporphyrin III.</text>
</comment>
<dbReference type="HAMAP" id="MF_00323">
    <property type="entry name" value="Ferrochelatase"/>
    <property type="match status" value="1"/>
</dbReference>
<evidence type="ECO:0000313" key="10">
    <source>
        <dbReference type="Proteomes" id="UP000260943"/>
    </source>
</evidence>
<sequence length="353" mass="38674">MIQEKTGVLLVNTGSPAAPTPQAVGAYLSEFLMDGAVRPLPALPWWLILHACILPRRKKTSAAKYREVWLEKGSPLVVYAQSLSRGVQRMFDDDRAGFPEGCRVVCGMSYGDPSIRDALERLRQEGCQRLAVIPLYPQSAHSTTGSALRRVRSCLKEMGWSPDAREVESYGSYQAYVDAIASSVAAAGFNVVKDRVAFSFHSIPLTDVEAGDVYSSQVESTCEDVARSLGIPRERWSLSYQSPFEDNRTWLGPFTTSRLGALAREARQDGGDVYCICPGFAFDCLETLYDVPHELAPAFLAGLSDAGRADVEPAQLFETRALLPRLVYVSCLNDSHTHARVVHGLARQALLAG</sequence>
<dbReference type="CDD" id="cd03411">
    <property type="entry name" value="Ferrochelatase_N"/>
    <property type="match status" value="1"/>
</dbReference>
<dbReference type="AlphaFoldDB" id="A0A3E4QNL9"/>
<evidence type="ECO:0000256" key="2">
    <source>
        <dbReference type="ARBA" id="ARBA00023004"/>
    </source>
</evidence>
<dbReference type="GO" id="GO:0006783">
    <property type="term" value="P:heme biosynthetic process"/>
    <property type="evidence" value="ECO:0007669"/>
    <property type="project" value="UniProtKB-UniRule"/>
</dbReference>
<keyword evidence="2 7" id="KW-0408">Iron</keyword>
<evidence type="ECO:0000256" key="5">
    <source>
        <dbReference type="ARBA" id="ARBA00023244"/>
    </source>
</evidence>
<comment type="pathway">
    <text evidence="1 7">Porphyrin-containing compound metabolism; protoheme biosynthesis.</text>
</comment>
<dbReference type="InterPro" id="IPR001015">
    <property type="entry name" value="Ferrochelatase"/>
</dbReference>
<dbReference type="Proteomes" id="UP000260943">
    <property type="component" value="Unassembled WGS sequence"/>
</dbReference>
<evidence type="ECO:0000256" key="1">
    <source>
        <dbReference type="ARBA" id="ARBA00004744"/>
    </source>
</evidence>
<dbReference type="EC" id="4.99.1.9" evidence="7"/>
<dbReference type="Gene3D" id="3.40.50.1400">
    <property type="match status" value="2"/>
</dbReference>
<evidence type="ECO:0000256" key="4">
    <source>
        <dbReference type="ARBA" id="ARBA00023239"/>
    </source>
</evidence>
<comment type="caution">
    <text evidence="7">Lacks conserved residue(s) required for the propagation of feature annotation.</text>
</comment>
<protein>
    <recommendedName>
        <fullName evidence="7">Coproporphyrin III ferrochelatase</fullName>
        <ecNumber evidence="7">4.99.1.9</ecNumber>
    </recommendedName>
</protein>
<dbReference type="Pfam" id="PF00762">
    <property type="entry name" value="Ferrochelatase"/>
    <property type="match status" value="1"/>
</dbReference>
<comment type="similarity">
    <text evidence="7 8">Belongs to the ferrochelatase family.</text>
</comment>
<gene>
    <name evidence="9" type="primary">hemH</name>
    <name evidence="7" type="synonym">cpfC</name>
    <name evidence="9" type="ORF">DXC81_10085</name>
</gene>
<proteinExistence type="inferred from homology"/>
<feature type="binding site" evidence="7">
    <location>
        <position position="286"/>
    </location>
    <ligand>
        <name>Fe(2+)</name>
        <dbReference type="ChEBI" id="CHEBI:29033"/>
    </ligand>
</feature>
<organism evidence="9 10">
    <name type="scientific">Collinsella tanakaei</name>
    <dbReference type="NCBI Taxonomy" id="626935"/>
    <lineage>
        <taxon>Bacteria</taxon>
        <taxon>Bacillati</taxon>
        <taxon>Actinomycetota</taxon>
        <taxon>Coriobacteriia</taxon>
        <taxon>Coriobacteriales</taxon>
        <taxon>Coriobacteriaceae</taxon>
        <taxon>Collinsella</taxon>
    </lineage>
</organism>
<evidence type="ECO:0000256" key="6">
    <source>
        <dbReference type="ARBA" id="ARBA00024536"/>
    </source>
</evidence>
<comment type="caution">
    <text evidence="9">The sequence shown here is derived from an EMBL/GenBank/DDBJ whole genome shotgun (WGS) entry which is preliminary data.</text>
</comment>
<dbReference type="NCBIfam" id="TIGR00109">
    <property type="entry name" value="hemH"/>
    <property type="match status" value="1"/>
</dbReference>
<dbReference type="SUPFAM" id="SSF53800">
    <property type="entry name" value="Chelatase"/>
    <property type="match status" value="1"/>
</dbReference>
<feature type="binding site" evidence="7">
    <location>
        <position position="201"/>
    </location>
    <ligand>
        <name>Fe(2+)</name>
        <dbReference type="ChEBI" id="CHEBI:29033"/>
    </ligand>
</feature>
<keyword evidence="5 7" id="KW-0627">Porphyrin biosynthesis</keyword>
<dbReference type="GO" id="GO:0005737">
    <property type="term" value="C:cytoplasm"/>
    <property type="evidence" value="ECO:0007669"/>
    <property type="project" value="UniProtKB-SubCell"/>
</dbReference>
<dbReference type="PANTHER" id="PTHR11108">
    <property type="entry name" value="FERROCHELATASE"/>
    <property type="match status" value="1"/>
</dbReference>
<keyword evidence="3 7" id="KW-0350">Heme biosynthesis</keyword>
<dbReference type="GO" id="GO:0046872">
    <property type="term" value="F:metal ion binding"/>
    <property type="evidence" value="ECO:0007669"/>
    <property type="project" value="UniProtKB-KW"/>
</dbReference>
<dbReference type="UniPathway" id="UPA00252"/>
<evidence type="ECO:0000256" key="3">
    <source>
        <dbReference type="ARBA" id="ARBA00023133"/>
    </source>
</evidence>
<dbReference type="GO" id="GO:0004325">
    <property type="term" value="F:ferrochelatase activity"/>
    <property type="evidence" value="ECO:0007669"/>
    <property type="project" value="UniProtKB-UniRule"/>
</dbReference>
<evidence type="ECO:0000256" key="8">
    <source>
        <dbReference type="RuleBase" id="RU004185"/>
    </source>
</evidence>
<dbReference type="InterPro" id="IPR033659">
    <property type="entry name" value="Ferrochelatase_N"/>
</dbReference>
<comment type="catalytic activity">
    <reaction evidence="6">
        <text>Fe-coproporphyrin III + 2 H(+) = coproporphyrin III + Fe(2+)</text>
        <dbReference type="Rhea" id="RHEA:49572"/>
        <dbReference type="ChEBI" id="CHEBI:15378"/>
        <dbReference type="ChEBI" id="CHEBI:29033"/>
        <dbReference type="ChEBI" id="CHEBI:68438"/>
        <dbReference type="ChEBI" id="CHEBI:131725"/>
        <dbReference type="EC" id="4.99.1.9"/>
    </reaction>
    <physiologicalReaction direction="right-to-left" evidence="6">
        <dbReference type="Rhea" id="RHEA:49574"/>
    </physiologicalReaction>
</comment>
<dbReference type="RefSeq" id="WP_117680275.1">
    <property type="nucleotide sequence ID" value="NZ_QSRJ01000015.1"/>
</dbReference>
<name>A0A3E4QNL9_9ACTN</name>
<keyword evidence="7" id="KW-0963">Cytoplasm</keyword>
<dbReference type="CDD" id="cd00419">
    <property type="entry name" value="Ferrochelatase_C"/>
    <property type="match status" value="1"/>
</dbReference>
<keyword evidence="4 7" id="KW-0456">Lyase</keyword>
<dbReference type="PANTHER" id="PTHR11108:SF1">
    <property type="entry name" value="FERROCHELATASE, MITOCHONDRIAL"/>
    <property type="match status" value="1"/>
</dbReference>
<evidence type="ECO:0000256" key="7">
    <source>
        <dbReference type="HAMAP-Rule" id="MF_00323"/>
    </source>
</evidence>
<dbReference type="EMBL" id="QSRJ01000015">
    <property type="protein sequence ID" value="RGL07495.1"/>
    <property type="molecule type" value="Genomic_DNA"/>
</dbReference>